<feature type="DNA-binding region" description="H-T-H motif" evidence="2">
    <location>
        <begin position="82"/>
        <end position="101"/>
    </location>
</feature>
<dbReference type="Gene3D" id="1.10.10.60">
    <property type="entry name" value="Homeodomain-like"/>
    <property type="match status" value="1"/>
</dbReference>
<sequence length="247" mass="26721">MADPATAMSDRAGDALGVQDHGFAVSPGWMAHAIATLDSASGSGPAPTAGVRPRQGASNGRRREIIDAAAELFAIHGYRGASLREISARVGISHPGMLHYFKSKDALLDAVIDDLEGHAQHAIDQIQSIETSVERFERTVARDFATDAHQILLLAVLATEAIDPEFPGRMRIIRLRRVYEHILEHVLRTFDKREQLREGLDLAWAARMLVSATISLATREATIGAVQSSSAGVAGPDYLALLALMRR</sequence>
<dbReference type="AlphaFoldDB" id="A0A1X6WXL9"/>
<name>A0A1X6WXL9_9MICO</name>
<keyword evidence="6" id="KW-1185">Reference proteome</keyword>
<protein>
    <submittedName>
        <fullName evidence="5">Regulatory protein, TetR</fullName>
    </submittedName>
</protein>
<dbReference type="PANTHER" id="PTHR30055:SF226">
    <property type="entry name" value="HTH-TYPE TRANSCRIPTIONAL REGULATOR PKSA"/>
    <property type="match status" value="1"/>
</dbReference>
<dbReference type="GO" id="GO:0003700">
    <property type="term" value="F:DNA-binding transcription factor activity"/>
    <property type="evidence" value="ECO:0007669"/>
    <property type="project" value="TreeGrafter"/>
</dbReference>
<dbReference type="GO" id="GO:0000976">
    <property type="term" value="F:transcription cis-regulatory region binding"/>
    <property type="evidence" value="ECO:0007669"/>
    <property type="project" value="TreeGrafter"/>
</dbReference>
<dbReference type="InterPro" id="IPR036271">
    <property type="entry name" value="Tet_transcr_reg_TetR-rel_C_sf"/>
</dbReference>
<accession>A0A1X6WXL9</accession>
<dbReference type="Proteomes" id="UP000195981">
    <property type="component" value="Unassembled WGS sequence"/>
</dbReference>
<dbReference type="InterPro" id="IPR001647">
    <property type="entry name" value="HTH_TetR"/>
</dbReference>
<dbReference type="InterPro" id="IPR009057">
    <property type="entry name" value="Homeodomain-like_sf"/>
</dbReference>
<keyword evidence="1 2" id="KW-0238">DNA-binding</keyword>
<dbReference type="EMBL" id="FWFG01000048">
    <property type="protein sequence ID" value="SLM90467.1"/>
    <property type="molecule type" value="Genomic_DNA"/>
</dbReference>
<feature type="region of interest" description="Disordered" evidence="3">
    <location>
        <begin position="41"/>
        <end position="60"/>
    </location>
</feature>
<proteinExistence type="predicted"/>
<evidence type="ECO:0000313" key="6">
    <source>
        <dbReference type="Proteomes" id="UP000195981"/>
    </source>
</evidence>
<dbReference type="PRINTS" id="PR00455">
    <property type="entry name" value="HTHTETR"/>
</dbReference>
<evidence type="ECO:0000256" key="1">
    <source>
        <dbReference type="ARBA" id="ARBA00023125"/>
    </source>
</evidence>
<dbReference type="SUPFAM" id="SSF48498">
    <property type="entry name" value="Tetracyclin repressor-like, C-terminal domain"/>
    <property type="match status" value="1"/>
</dbReference>
<dbReference type="PROSITE" id="PS50977">
    <property type="entry name" value="HTH_TETR_2"/>
    <property type="match status" value="1"/>
</dbReference>
<dbReference type="InterPro" id="IPR050109">
    <property type="entry name" value="HTH-type_TetR-like_transc_reg"/>
</dbReference>
<evidence type="ECO:0000256" key="2">
    <source>
        <dbReference type="PROSITE-ProRule" id="PRU00335"/>
    </source>
</evidence>
<gene>
    <name evidence="5" type="ORF">FM110_04970</name>
</gene>
<feature type="domain" description="HTH tetR-type" evidence="4">
    <location>
        <begin position="59"/>
        <end position="119"/>
    </location>
</feature>
<reference evidence="5 6" key="1">
    <citation type="submission" date="2017-02" db="EMBL/GenBank/DDBJ databases">
        <authorList>
            <person name="Peterson S.W."/>
        </authorList>
    </citation>
    <scope>NUCLEOTIDE SEQUENCE [LARGE SCALE GENOMIC DNA]</scope>
    <source>
        <strain evidence="5 6">CIP104813</strain>
    </source>
</reference>
<dbReference type="SUPFAM" id="SSF46689">
    <property type="entry name" value="Homeodomain-like"/>
    <property type="match status" value="1"/>
</dbReference>
<dbReference type="Pfam" id="PF00440">
    <property type="entry name" value="TetR_N"/>
    <property type="match status" value="1"/>
</dbReference>
<dbReference type="Gene3D" id="1.10.357.10">
    <property type="entry name" value="Tetracycline Repressor, domain 2"/>
    <property type="match status" value="1"/>
</dbReference>
<evidence type="ECO:0000256" key="3">
    <source>
        <dbReference type="SAM" id="MobiDB-lite"/>
    </source>
</evidence>
<organism evidence="5 6">
    <name type="scientific">Brachybacterium nesterenkovii</name>
    <dbReference type="NCBI Taxonomy" id="47847"/>
    <lineage>
        <taxon>Bacteria</taxon>
        <taxon>Bacillati</taxon>
        <taxon>Actinomycetota</taxon>
        <taxon>Actinomycetes</taxon>
        <taxon>Micrococcales</taxon>
        <taxon>Dermabacteraceae</taxon>
        <taxon>Brachybacterium</taxon>
    </lineage>
</organism>
<evidence type="ECO:0000313" key="5">
    <source>
        <dbReference type="EMBL" id="SLM90467.1"/>
    </source>
</evidence>
<evidence type="ECO:0000259" key="4">
    <source>
        <dbReference type="PROSITE" id="PS50977"/>
    </source>
</evidence>
<dbReference type="PANTHER" id="PTHR30055">
    <property type="entry name" value="HTH-TYPE TRANSCRIPTIONAL REGULATOR RUTR"/>
    <property type="match status" value="1"/>
</dbReference>